<keyword evidence="2" id="KW-1185">Reference proteome</keyword>
<accession>A0A9N9A3F4</accession>
<evidence type="ECO:0000313" key="1">
    <source>
        <dbReference type="EMBL" id="CAG8516328.1"/>
    </source>
</evidence>
<evidence type="ECO:0000313" key="2">
    <source>
        <dbReference type="Proteomes" id="UP000789831"/>
    </source>
</evidence>
<reference evidence="1" key="1">
    <citation type="submission" date="2021-06" db="EMBL/GenBank/DDBJ databases">
        <authorList>
            <person name="Kallberg Y."/>
            <person name="Tangrot J."/>
            <person name="Rosling A."/>
        </authorList>
    </citation>
    <scope>NUCLEOTIDE SEQUENCE</scope>
    <source>
        <strain evidence="1">MT106</strain>
    </source>
</reference>
<name>A0A9N9A3F4_9GLOM</name>
<protein>
    <submittedName>
        <fullName evidence="1">6178_t:CDS:1</fullName>
    </submittedName>
</protein>
<dbReference type="Proteomes" id="UP000789831">
    <property type="component" value="Unassembled WGS sequence"/>
</dbReference>
<sequence>MEIIKLGGHSRRLRDQADQNFWPNPSEINSKRVAAMKSFYEWLSECIYELSIKYQIVEPADEGIETSTTNTDKAKIDEPTPLKVLINRNEPIL</sequence>
<proteinExistence type="predicted"/>
<organism evidence="1 2">
    <name type="scientific">Ambispora gerdemannii</name>
    <dbReference type="NCBI Taxonomy" id="144530"/>
    <lineage>
        <taxon>Eukaryota</taxon>
        <taxon>Fungi</taxon>
        <taxon>Fungi incertae sedis</taxon>
        <taxon>Mucoromycota</taxon>
        <taxon>Glomeromycotina</taxon>
        <taxon>Glomeromycetes</taxon>
        <taxon>Archaeosporales</taxon>
        <taxon>Ambisporaceae</taxon>
        <taxon>Ambispora</taxon>
    </lineage>
</organism>
<dbReference type="AlphaFoldDB" id="A0A9N9A3F4"/>
<gene>
    <name evidence="1" type="ORF">AGERDE_LOCUS5001</name>
</gene>
<comment type="caution">
    <text evidence="1">The sequence shown here is derived from an EMBL/GenBank/DDBJ whole genome shotgun (WGS) entry which is preliminary data.</text>
</comment>
<dbReference type="EMBL" id="CAJVPL010000631">
    <property type="protein sequence ID" value="CAG8516328.1"/>
    <property type="molecule type" value="Genomic_DNA"/>
</dbReference>